<dbReference type="AlphaFoldDB" id="A0A6C0BLB6"/>
<name>A0A6C0BLB6_9ZZZZ</name>
<feature type="transmembrane region" description="Helical" evidence="1">
    <location>
        <begin position="6"/>
        <end position="25"/>
    </location>
</feature>
<keyword evidence="1" id="KW-1133">Transmembrane helix</keyword>
<reference evidence="2" key="1">
    <citation type="journal article" date="2020" name="Nature">
        <title>Giant virus diversity and host interactions through global metagenomics.</title>
        <authorList>
            <person name="Schulz F."/>
            <person name="Roux S."/>
            <person name="Paez-Espino D."/>
            <person name="Jungbluth S."/>
            <person name="Walsh D.A."/>
            <person name="Denef V.J."/>
            <person name="McMahon K.D."/>
            <person name="Konstantinidis K.T."/>
            <person name="Eloe-Fadrosh E.A."/>
            <person name="Kyrpides N.C."/>
            <person name="Woyke T."/>
        </authorList>
    </citation>
    <scope>NUCLEOTIDE SEQUENCE</scope>
    <source>
        <strain evidence="2">GVMAG-M-3300014204-73</strain>
    </source>
</reference>
<evidence type="ECO:0000313" key="2">
    <source>
        <dbReference type="EMBL" id="QHS92464.1"/>
    </source>
</evidence>
<sequence length="77" mass="8965">MFPFDYIDPLSFLIALCVGLLYTYLSAPHPQIVIKYPTPYNAGKITYIDQNDVCYKYHIRKVTCPTDPSKIKKYDLQ</sequence>
<keyword evidence="1" id="KW-0472">Membrane</keyword>
<dbReference type="EMBL" id="MN739179">
    <property type="protein sequence ID" value="QHS92464.1"/>
    <property type="molecule type" value="Genomic_DNA"/>
</dbReference>
<organism evidence="2">
    <name type="scientific">viral metagenome</name>
    <dbReference type="NCBI Taxonomy" id="1070528"/>
    <lineage>
        <taxon>unclassified sequences</taxon>
        <taxon>metagenomes</taxon>
        <taxon>organismal metagenomes</taxon>
    </lineage>
</organism>
<keyword evidence="1" id="KW-0812">Transmembrane</keyword>
<accession>A0A6C0BLB6</accession>
<proteinExistence type="predicted"/>
<protein>
    <submittedName>
        <fullName evidence="2">Uncharacterized protein</fullName>
    </submittedName>
</protein>
<evidence type="ECO:0000256" key="1">
    <source>
        <dbReference type="SAM" id="Phobius"/>
    </source>
</evidence>